<keyword evidence="1" id="KW-0812">Transmembrane</keyword>
<evidence type="ECO:0000256" key="1">
    <source>
        <dbReference type="SAM" id="Phobius"/>
    </source>
</evidence>
<dbReference type="SUPFAM" id="SSF103190">
    <property type="entry name" value="Sensory domain-like"/>
    <property type="match status" value="1"/>
</dbReference>
<accession>A0A837JAB9</accession>
<feature type="transmembrane region" description="Helical" evidence="1">
    <location>
        <begin position="258"/>
        <end position="281"/>
    </location>
</feature>
<evidence type="ECO:0000313" key="2">
    <source>
        <dbReference type="EMBL" id="KLE03819.1"/>
    </source>
</evidence>
<dbReference type="Proteomes" id="UP000035462">
    <property type="component" value="Unassembled WGS sequence"/>
</dbReference>
<feature type="transmembrane region" description="Helical" evidence="1">
    <location>
        <begin position="190"/>
        <end position="208"/>
    </location>
</feature>
<keyword evidence="1" id="KW-1133">Transmembrane helix</keyword>
<gene>
    <name evidence="2" type="ORF">AF77_08805</name>
</gene>
<dbReference type="InterPro" id="IPR029151">
    <property type="entry name" value="Sensor-like_sf"/>
</dbReference>
<comment type="caution">
    <text evidence="2">The sequence shown here is derived from an EMBL/GenBank/DDBJ whole genome shotgun (WGS) entry which is preliminary data.</text>
</comment>
<evidence type="ECO:0008006" key="4">
    <source>
        <dbReference type="Google" id="ProtNLM"/>
    </source>
</evidence>
<protein>
    <recommendedName>
        <fullName evidence="4">General glycosylation pathway protein</fullName>
    </recommendedName>
</protein>
<dbReference type="EMBL" id="JAIT01000058">
    <property type="protein sequence ID" value="KLE03819.1"/>
    <property type="molecule type" value="Genomic_DNA"/>
</dbReference>
<feature type="transmembrane region" description="Helical" evidence="1">
    <location>
        <begin position="149"/>
        <end position="170"/>
    </location>
</feature>
<name>A0A837JAB9_9BACT</name>
<dbReference type="RefSeq" id="WP_046995170.1">
    <property type="nucleotide sequence ID" value="NZ_JAIT01000058.1"/>
</dbReference>
<evidence type="ECO:0000313" key="3">
    <source>
        <dbReference type="Proteomes" id="UP000035462"/>
    </source>
</evidence>
<keyword evidence="1" id="KW-0472">Membrane</keyword>
<organism evidence="2 3">
    <name type="scientific">Aliarcobacter butzleri L352</name>
    <dbReference type="NCBI Taxonomy" id="1447260"/>
    <lineage>
        <taxon>Bacteria</taxon>
        <taxon>Pseudomonadati</taxon>
        <taxon>Campylobacterota</taxon>
        <taxon>Epsilonproteobacteria</taxon>
        <taxon>Campylobacterales</taxon>
        <taxon>Arcobacteraceae</taxon>
        <taxon>Aliarcobacter</taxon>
    </lineage>
</organism>
<feature type="transmembrane region" description="Helical" evidence="1">
    <location>
        <begin position="228"/>
        <end position="252"/>
    </location>
</feature>
<dbReference type="AlphaFoldDB" id="A0A837JAB9"/>
<reference evidence="2 3" key="1">
    <citation type="submission" date="2014-01" db="EMBL/GenBank/DDBJ databases">
        <title>Development of a Comparative Genomic Fingerprinting Assay for High Resolution Genotyping of Arcobacter butzleri.</title>
        <authorList>
            <person name="Webb A.L."/>
            <person name="Inglis G.D."/>
            <person name="Kruczkiewicz P."/>
            <person name="Selinger L.B."/>
            <person name="Taboada E.N."/>
        </authorList>
    </citation>
    <scope>NUCLEOTIDE SEQUENCE [LARGE SCALE GENOMIC DNA]</scope>
    <source>
        <strain evidence="2 3">L352</strain>
    </source>
</reference>
<proteinExistence type="predicted"/>
<sequence length="289" mass="33834">MKEFFETYNQHQEDIEYFLQESLKNTGSLSNYKKNDFKQLYKIFPSLELVYIIDKHTKIQTSNNFYRYKIDENAKNKDRSHLISKLHFTDSNMAFSKPYISSATRSTCVTVTIKEENEIFFLDFRIDILLQKLNLIELNKPFHSVTKGFYVIAGFSMIVLSILTIFFSLYDFMLYIFSNHDLSLEMIFKPIISLTLSIAIFDLAKTILEQEVFFKSYSKNSRVETKILTKFLTTIIIALSIEALIVVFKIAINDYVQMVNAFYLIAGIALILVSLTIFIYFSQKKYIQS</sequence>